<evidence type="ECO:0000256" key="7">
    <source>
        <dbReference type="SAM" id="MobiDB-lite"/>
    </source>
</evidence>
<evidence type="ECO:0000259" key="9">
    <source>
        <dbReference type="PROSITE" id="PS50893"/>
    </source>
</evidence>
<evidence type="ECO:0000256" key="6">
    <source>
        <dbReference type="ARBA" id="ARBA00023136"/>
    </source>
</evidence>
<feature type="transmembrane region" description="Helical" evidence="8">
    <location>
        <begin position="262"/>
        <end position="280"/>
    </location>
</feature>
<name>A0ABQ3CIM4_9ACTN</name>
<dbReference type="Proteomes" id="UP000653644">
    <property type="component" value="Unassembled WGS sequence"/>
</dbReference>
<feature type="transmembrane region" description="Helical" evidence="8">
    <location>
        <begin position="142"/>
        <end position="164"/>
    </location>
</feature>
<organism evidence="11 12">
    <name type="scientific">Streptomyces canarius</name>
    <dbReference type="NCBI Taxonomy" id="285453"/>
    <lineage>
        <taxon>Bacteria</taxon>
        <taxon>Bacillati</taxon>
        <taxon>Actinomycetota</taxon>
        <taxon>Actinomycetes</taxon>
        <taxon>Kitasatosporales</taxon>
        <taxon>Streptomycetaceae</taxon>
        <taxon>Streptomyces</taxon>
    </lineage>
</organism>
<keyword evidence="4" id="KW-0067">ATP-binding</keyword>
<accession>A0ABQ3CIM4</accession>
<keyword evidence="5 8" id="KW-1133">Transmembrane helix</keyword>
<evidence type="ECO:0000256" key="2">
    <source>
        <dbReference type="ARBA" id="ARBA00022692"/>
    </source>
</evidence>
<dbReference type="SMART" id="SM00382">
    <property type="entry name" value="AAA"/>
    <property type="match status" value="1"/>
</dbReference>
<gene>
    <name evidence="11" type="ORF">GCM10010345_22990</name>
</gene>
<dbReference type="SUPFAM" id="SSF52540">
    <property type="entry name" value="P-loop containing nucleoside triphosphate hydrolases"/>
    <property type="match status" value="1"/>
</dbReference>
<dbReference type="InterPro" id="IPR017871">
    <property type="entry name" value="ABC_transporter-like_CS"/>
</dbReference>
<reference evidence="12" key="1">
    <citation type="journal article" date="2019" name="Int. J. Syst. Evol. Microbiol.">
        <title>The Global Catalogue of Microorganisms (GCM) 10K type strain sequencing project: providing services to taxonomists for standard genome sequencing and annotation.</title>
        <authorList>
            <consortium name="The Broad Institute Genomics Platform"/>
            <consortium name="The Broad Institute Genome Sequencing Center for Infectious Disease"/>
            <person name="Wu L."/>
            <person name="Ma J."/>
        </authorList>
    </citation>
    <scope>NUCLEOTIDE SEQUENCE [LARGE SCALE GENOMIC DNA]</scope>
    <source>
        <strain evidence="12">JCM 4733</strain>
    </source>
</reference>
<dbReference type="Pfam" id="PF00005">
    <property type="entry name" value="ABC_tran"/>
    <property type="match status" value="1"/>
</dbReference>
<keyword evidence="6 8" id="KW-0472">Membrane</keyword>
<dbReference type="Gene3D" id="1.20.1560.10">
    <property type="entry name" value="ABC transporter type 1, transmembrane domain"/>
    <property type="match status" value="1"/>
</dbReference>
<comment type="caution">
    <text evidence="11">The sequence shown here is derived from an EMBL/GenBank/DDBJ whole genome shotgun (WGS) entry which is preliminary data.</text>
</comment>
<dbReference type="InterPro" id="IPR036640">
    <property type="entry name" value="ABC1_TM_sf"/>
</dbReference>
<evidence type="ECO:0000256" key="4">
    <source>
        <dbReference type="ARBA" id="ARBA00022840"/>
    </source>
</evidence>
<protein>
    <submittedName>
        <fullName evidence="11">Protein-tyrosine-phosphatase</fullName>
    </submittedName>
</protein>
<keyword evidence="3" id="KW-0547">Nucleotide-binding</keyword>
<feature type="domain" description="ABC transmembrane type-1" evidence="10">
    <location>
        <begin position="40"/>
        <end position="318"/>
    </location>
</feature>
<comment type="subcellular location">
    <subcellularLocation>
        <location evidence="1">Cell membrane</location>
        <topology evidence="1">Multi-pass membrane protein</topology>
    </subcellularLocation>
</comment>
<feature type="transmembrane region" description="Helical" evidence="8">
    <location>
        <begin position="34"/>
        <end position="56"/>
    </location>
</feature>
<feature type="transmembrane region" description="Helical" evidence="8">
    <location>
        <begin position="170"/>
        <end position="190"/>
    </location>
</feature>
<evidence type="ECO:0000313" key="12">
    <source>
        <dbReference type="Proteomes" id="UP000653644"/>
    </source>
</evidence>
<evidence type="ECO:0000259" key="10">
    <source>
        <dbReference type="PROSITE" id="PS50929"/>
    </source>
</evidence>
<evidence type="ECO:0000256" key="3">
    <source>
        <dbReference type="ARBA" id="ARBA00022741"/>
    </source>
</evidence>
<dbReference type="InterPro" id="IPR003593">
    <property type="entry name" value="AAA+_ATPase"/>
</dbReference>
<dbReference type="InterPro" id="IPR027417">
    <property type="entry name" value="P-loop_NTPase"/>
</dbReference>
<dbReference type="InterPro" id="IPR003439">
    <property type="entry name" value="ABC_transporter-like_ATP-bd"/>
</dbReference>
<dbReference type="InterPro" id="IPR039421">
    <property type="entry name" value="Type_1_exporter"/>
</dbReference>
<dbReference type="PROSITE" id="PS00211">
    <property type="entry name" value="ABC_TRANSPORTER_1"/>
    <property type="match status" value="1"/>
</dbReference>
<dbReference type="Gene3D" id="3.40.50.300">
    <property type="entry name" value="P-loop containing nucleotide triphosphate hydrolases"/>
    <property type="match status" value="1"/>
</dbReference>
<dbReference type="CDD" id="cd18564">
    <property type="entry name" value="ABC_6TM_exporter_like"/>
    <property type="match status" value="1"/>
</dbReference>
<dbReference type="Pfam" id="PF00664">
    <property type="entry name" value="ABC_membrane"/>
    <property type="match status" value="1"/>
</dbReference>
<evidence type="ECO:0000256" key="1">
    <source>
        <dbReference type="ARBA" id="ARBA00004651"/>
    </source>
</evidence>
<dbReference type="PANTHER" id="PTHR43394">
    <property type="entry name" value="ATP-DEPENDENT PERMEASE MDL1, MITOCHONDRIAL"/>
    <property type="match status" value="1"/>
</dbReference>
<dbReference type="RefSeq" id="WP_229917128.1">
    <property type="nucleotide sequence ID" value="NZ_BMVN01000006.1"/>
</dbReference>
<evidence type="ECO:0000256" key="8">
    <source>
        <dbReference type="SAM" id="Phobius"/>
    </source>
</evidence>
<feature type="region of interest" description="Disordered" evidence="7">
    <location>
        <begin position="663"/>
        <end position="687"/>
    </location>
</feature>
<evidence type="ECO:0000313" key="11">
    <source>
        <dbReference type="EMBL" id="GHA17763.1"/>
    </source>
</evidence>
<dbReference type="EMBL" id="BMVN01000006">
    <property type="protein sequence ID" value="GHA17763.1"/>
    <property type="molecule type" value="Genomic_DNA"/>
</dbReference>
<dbReference type="SUPFAM" id="SSF90123">
    <property type="entry name" value="ABC transporter transmembrane region"/>
    <property type="match status" value="1"/>
</dbReference>
<dbReference type="InterPro" id="IPR011527">
    <property type="entry name" value="ABC1_TM_dom"/>
</dbReference>
<keyword evidence="2 8" id="KW-0812">Transmembrane</keyword>
<feature type="domain" description="ABC transporter" evidence="9">
    <location>
        <begin position="352"/>
        <end position="587"/>
    </location>
</feature>
<dbReference type="PROSITE" id="PS50893">
    <property type="entry name" value="ABC_TRANSPORTER_2"/>
    <property type="match status" value="1"/>
</dbReference>
<dbReference type="PANTHER" id="PTHR43394:SF1">
    <property type="entry name" value="ATP-BINDING CASSETTE SUB-FAMILY B MEMBER 10, MITOCHONDRIAL"/>
    <property type="match status" value="1"/>
</dbReference>
<proteinExistence type="predicted"/>
<dbReference type="PROSITE" id="PS50929">
    <property type="entry name" value="ABC_TM1F"/>
    <property type="match status" value="1"/>
</dbReference>
<keyword evidence="12" id="KW-1185">Reference proteome</keyword>
<sequence length="687" mass="74686">MADEGEGFEYETPKIPARTAFRRFWPLTKGLRKWLLVVWLCTVLAALAETEAILLFGDLTDHALQQGSLAAFWSPAVKWLGIAVAGALVAYAGNSLAAWATERFVMRLREHVFDHVQQLPPHFFQRHRQGDLLSRLTGDVEAIETMVVSGLVGAASAAFSALFYAVAAFWLRWDLAAATFVLAPLFWLAARRFSGSLKDVSREGRVADGAITSVVEESLGNIVLTQAYDRRDAERRRLREEANAWFRASVRSTRLNEAYEQLVQVIETVCVLAVIGIGAWEISTGRMTLGQLLAFAAFLGYLYPPVRGLAQLGLTVTAATAGAERLIEILDVRPSVTDPRHRAETGRPDGTVEVRDVSFRYPGAETTALEDLSFSVSPGELVIVTGPSGAGKSTVSKLLLRFYDPDRGEVLLDGVPLRDFPLARLREYVTLLPQETLVLHDTVRANIACGRPGASDQAIEEAAKAADAHDFVLRLPDGYDTRVDPHSARLSGGQLQRLAIARAILRDAPVLVLDEPTTGLDALAARRVVKPLRRLMAGRTTIMITHDLNLAPDADRVLVVDRGRIVETGRHDELLARGGAYARLHRSQNNAVLDTGELRMPLWEERRTPAPGYPYEYGQGQGQGQGQGYGNGYAYGHEAYAQTPPAAHTSAVHAPAAHTPLAPAHVPSYGGAGHVPSALPDGRPAGP</sequence>
<feature type="transmembrane region" description="Helical" evidence="8">
    <location>
        <begin position="76"/>
        <end position="99"/>
    </location>
</feature>
<evidence type="ECO:0000256" key="5">
    <source>
        <dbReference type="ARBA" id="ARBA00022989"/>
    </source>
</evidence>